<dbReference type="PANTHER" id="PTHR33710:SF79">
    <property type="entry name" value="OS06G0205337 PROTEIN"/>
    <property type="match status" value="1"/>
</dbReference>
<evidence type="ECO:0000313" key="2">
    <source>
        <dbReference type="Proteomes" id="UP000075243"/>
    </source>
</evidence>
<dbReference type="Proteomes" id="UP000075243">
    <property type="component" value="Chromosome 8"/>
</dbReference>
<organism evidence="1 2">
    <name type="scientific">Cajanus cajan</name>
    <name type="common">Pigeon pea</name>
    <name type="synonym">Cajanus indicus</name>
    <dbReference type="NCBI Taxonomy" id="3821"/>
    <lineage>
        <taxon>Eukaryota</taxon>
        <taxon>Viridiplantae</taxon>
        <taxon>Streptophyta</taxon>
        <taxon>Embryophyta</taxon>
        <taxon>Tracheophyta</taxon>
        <taxon>Spermatophyta</taxon>
        <taxon>Magnoliopsida</taxon>
        <taxon>eudicotyledons</taxon>
        <taxon>Gunneridae</taxon>
        <taxon>Pentapetalae</taxon>
        <taxon>rosids</taxon>
        <taxon>fabids</taxon>
        <taxon>Fabales</taxon>
        <taxon>Fabaceae</taxon>
        <taxon>Papilionoideae</taxon>
        <taxon>50 kb inversion clade</taxon>
        <taxon>NPAAA clade</taxon>
        <taxon>indigoferoid/millettioid clade</taxon>
        <taxon>Phaseoleae</taxon>
        <taxon>Cajanus</taxon>
    </lineage>
</organism>
<accession>A0A151T5C8</accession>
<evidence type="ECO:0000313" key="1">
    <source>
        <dbReference type="EMBL" id="KYP62258.1"/>
    </source>
</evidence>
<reference evidence="1 2" key="1">
    <citation type="journal article" date="2012" name="Nat. Biotechnol.">
        <title>Draft genome sequence of pigeonpea (Cajanus cajan), an orphan legume crop of resource-poor farmers.</title>
        <authorList>
            <person name="Varshney R.K."/>
            <person name="Chen W."/>
            <person name="Li Y."/>
            <person name="Bharti A.K."/>
            <person name="Saxena R.K."/>
            <person name="Schlueter J.A."/>
            <person name="Donoghue M.T."/>
            <person name="Azam S."/>
            <person name="Fan G."/>
            <person name="Whaley A.M."/>
            <person name="Farmer A.D."/>
            <person name="Sheridan J."/>
            <person name="Iwata A."/>
            <person name="Tuteja R."/>
            <person name="Penmetsa R.V."/>
            <person name="Wu W."/>
            <person name="Upadhyaya H.D."/>
            <person name="Yang S.P."/>
            <person name="Shah T."/>
            <person name="Saxena K.B."/>
            <person name="Michael T."/>
            <person name="McCombie W.R."/>
            <person name="Yang B."/>
            <person name="Zhang G."/>
            <person name="Yang H."/>
            <person name="Wang J."/>
            <person name="Spillane C."/>
            <person name="Cook D.R."/>
            <person name="May G.D."/>
            <person name="Xu X."/>
            <person name="Jackson S.A."/>
        </authorList>
    </citation>
    <scope>NUCLEOTIDE SEQUENCE [LARGE SCALE GENOMIC DNA]</scope>
    <source>
        <strain evidence="2">cv. Asha</strain>
    </source>
</reference>
<dbReference type="Gramene" id="C.cajan_16308.t">
    <property type="protein sequence ID" value="C.cajan_16308.t.cds1"/>
    <property type="gene ID" value="C.cajan_16308"/>
</dbReference>
<dbReference type="EMBL" id="CM003610">
    <property type="protein sequence ID" value="KYP62258.1"/>
    <property type="molecule type" value="Genomic_DNA"/>
</dbReference>
<gene>
    <name evidence="1" type="ORF">KK1_016785</name>
</gene>
<sequence length="157" mass="18379">MKFPEAIVEVLSRRHSDHNPLLLRCGGYPFRRGDRPFRFEVAWCTHEGYVEVVRKAWERGNGDVAKSLDYVRQDSMVFNKEVFGNTHTRKKALESRLRGIERTLERVDSLRLLHNYHELSVSMNSLYFRRKPYGFKSPGKIGSVLAIKIPGFFIHKQ</sequence>
<dbReference type="AlphaFoldDB" id="A0A151T5C8"/>
<protein>
    <submittedName>
        <fullName evidence="1">Uncharacterized protein</fullName>
    </submittedName>
</protein>
<dbReference type="PANTHER" id="PTHR33710">
    <property type="entry name" value="BNAC02G09200D PROTEIN"/>
    <property type="match status" value="1"/>
</dbReference>
<keyword evidence="2" id="KW-1185">Reference proteome</keyword>
<dbReference type="OMA" id="VAWCTHE"/>
<name>A0A151T5C8_CAJCA</name>
<proteinExistence type="predicted"/>